<keyword evidence="3" id="KW-1185">Reference proteome</keyword>
<dbReference type="EMBL" id="JAWIIV010000028">
    <property type="protein sequence ID" value="MEC4722304.1"/>
    <property type="molecule type" value="Genomic_DNA"/>
</dbReference>
<feature type="compositionally biased region" description="Polar residues" evidence="1">
    <location>
        <begin position="114"/>
        <end position="123"/>
    </location>
</feature>
<reference evidence="2 3" key="1">
    <citation type="submission" date="2023-10" db="EMBL/GenBank/DDBJ databases">
        <title>Noviherbaspirillum sp. CPCC 100848 genome assembly.</title>
        <authorList>
            <person name="Li X.Y."/>
            <person name="Fang X.M."/>
        </authorList>
    </citation>
    <scope>NUCLEOTIDE SEQUENCE [LARGE SCALE GENOMIC DNA]</scope>
    <source>
        <strain evidence="2 3">CPCC 100848</strain>
    </source>
</reference>
<evidence type="ECO:0000313" key="3">
    <source>
        <dbReference type="Proteomes" id="UP001352263"/>
    </source>
</evidence>
<dbReference type="RefSeq" id="WP_326508981.1">
    <property type="nucleotide sequence ID" value="NZ_JAWIIV010000028.1"/>
</dbReference>
<sequence>MTPQENQALQQLLSQLTRIRGVEKDPEADRMIAQAIAQQPDAAYLLIQRTMILEQALNAAKEQISQFQSQGRQAAQTATGRSFLDANAWGNHASAPASAQRPVETSVTGRPLSNPAQPQWSSNGMGMQPGMGAMPGRRSSFLGGGGSMLGTMAATAAGVAGGAFLFHGIGNLLGNNTPGDSESLADKTPAAETGGNDLNNAEPAGNQELSLADDHGTGTLDDSLMSDSSGFDGGGFDSDSYEV</sequence>
<dbReference type="InterPro" id="IPR018648">
    <property type="entry name" value="DUF2076"/>
</dbReference>
<evidence type="ECO:0000256" key="1">
    <source>
        <dbReference type="SAM" id="MobiDB-lite"/>
    </source>
</evidence>
<feature type="region of interest" description="Disordered" evidence="1">
    <location>
        <begin position="177"/>
        <end position="243"/>
    </location>
</feature>
<gene>
    <name evidence="2" type="ORF">RY831_24380</name>
</gene>
<protein>
    <submittedName>
        <fullName evidence="2">DUF2076 domain-containing protein</fullName>
    </submittedName>
</protein>
<comment type="caution">
    <text evidence="2">The sequence shown here is derived from an EMBL/GenBank/DDBJ whole genome shotgun (WGS) entry which is preliminary data.</text>
</comment>
<proteinExistence type="predicted"/>
<feature type="compositionally biased region" description="Low complexity" evidence="1">
    <location>
        <begin position="217"/>
        <end position="230"/>
    </location>
</feature>
<evidence type="ECO:0000313" key="2">
    <source>
        <dbReference type="EMBL" id="MEC4722304.1"/>
    </source>
</evidence>
<dbReference type="Pfam" id="PF09849">
    <property type="entry name" value="DUF2076"/>
    <property type="match status" value="1"/>
</dbReference>
<organism evidence="2 3">
    <name type="scientific">Noviherbaspirillum album</name>
    <dbReference type="NCBI Taxonomy" id="3080276"/>
    <lineage>
        <taxon>Bacteria</taxon>
        <taxon>Pseudomonadati</taxon>
        <taxon>Pseudomonadota</taxon>
        <taxon>Betaproteobacteria</taxon>
        <taxon>Burkholderiales</taxon>
        <taxon>Oxalobacteraceae</taxon>
        <taxon>Noviherbaspirillum</taxon>
    </lineage>
</organism>
<feature type="compositionally biased region" description="Low complexity" evidence="1">
    <location>
        <begin position="124"/>
        <end position="139"/>
    </location>
</feature>
<name>A0ABU6JF67_9BURK</name>
<dbReference type="Proteomes" id="UP001352263">
    <property type="component" value="Unassembled WGS sequence"/>
</dbReference>
<accession>A0ABU6JF67</accession>
<feature type="region of interest" description="Disordered" evidence="1">
    <location>
        <begin position="93"/>
        <end position="139"/>
    </location>
</feature>